<dbReference type="OrthoDB" id="9771084at2"/>
<dbReference type="InterPro" id="IPR047109">
    <property type="entry name" value="CAD-like"/>
</dbReference>
<sequence length="347" mass="37638">MLPTKGYAALTAKAPLQPYSFERRAVGDHDVLIAISHCGICHSDIHQARNEWGGSLFPMVPGHEIIGTVTRVGAAVTKFQVGDRVGVGCFVDSCRTCAACREGLEQYCETGMVLTYSGRDRDGRITQGGYSTQIVVDEQYVLRVPASLSAAGAAPLLCAGITTYSPLRHWGIGKYHKLAVVGLGGLGHMAVKLAKALDIDTVVLSTSEGKRKEAERLGASDFAVTSDPRTFAKLQRRFDFILDTVSAPHDYNAYLNLLKTDGTMILVGVPEKPMPLHPFALILNRRRLAGSVIGGIRETQAMLDFCASQAVEADVEVIPIQQVNEAYERVLKGDVRFRFVIDMASLS</sequence>
<evidence type="ECO:0000313" key="8">
    <source>
        <dbReference type="Proteomes" id="UP000066284"/>
    </source>
</evidence>
<dbReference type="AlphaFoldDB" id="A0A0S4KQ73"/>
<dbReference type="InterPro" id="IPR020843">
    <property type="entry name" value="ER"/>
</dbReference>
<dbReference type="InterPro" id="IPR036291">
    <property type="entry name" value="NAD(P)-bd_dom_sf"/>
</dbReference>
<dbReference type="STRING" id="1715989.NITINOP_0505"/>
<dbReference type="PROSITE" id="PS00059">
    <property type="entry name" value="ADH_ZINC"/>
    <property type="match status" value="1"/>
</dbReference>
<keyword evidence="4 7" id="KW-0560">Oxidoreductase</keyword>
<organism evidence="7 8">
    <name type="scientific">Candidatus Nitrospira inopinata</name>
    <dbReference type="NCBI Taxonomy" id="1715989"/>
    <lineage>
        <taxon>Bacteria</taxon>
        <taxon>Pseudomonadati</taxon>
        <taxon>Nitrospirota</taxon>
        <taxon>Nitrospiria</taxon>
        <taxon>Nitrospirales</taxon>
        <taxon>Nitrospiraceae</taxon>
        <taxon>Nitrospira</taxon>
    </lineage>
</organism>
<reference evidence="8" key="1">
    <citation type="submission" date="2015-09" db="EMBL/GenBank/DDBJ databases">
        <authorList>
            <person name="Daims H."/>
        </authorList>
    </citation>
    <scope>NUCLEOTIDE SEQUENCE [LARGE SCALE GENOMIC DNA]</scope>
</reference>
<feature type="domain" description="Enoyl reductase (ER)" evidence="6">
    <location>
        <begin position="8"/>
        <end position="341"/>
    </location>
</feature>
<evidence type="ECO:0000256" key="3">
    <source>
        <dbReference type="ARBA" id="ARBA00022833"/>
    </source>
</evidence>
<keyword evidence="8" id="KW-1185">Reference proteome</keyword>
<dbReference type="CDD" id="cd05283">
    <property type="entry name" value="CAD1"/>
    <property type="match status" value="1"/>
</dbReference>
<dbReference type="EC" id="1.1.1.2" evidence="7"/>
<keyword evidence="2 5" id="KW-0479">Metal-binding</keyword>
<dbReference type="Pfam" id="PF08240">
    <property type="entry name" value="ADH_N"/>
    <property type="match status" value="1"/>
</dbReference>
<evidence type="ECO:0000256" key="5">
    <source>
        <dbReference type="RuleBase" id="RU361277"/>
    </source>
</evidence>
<dbReference type="SUPFAM" id="SSF50129">
    <property type="entry name" value="GroES-like"/>
    <property type="match status" value="1"/>
</dbReference>
<accession>A0A0S4KQ73</accession>
<dbReference type="RefSeq" id="WP_062482811.1">
    <property type="nucleotide sequence ID" value="NZ_LN885086.1"/>
</dbReference>
<protein>
    <submittedName>
        <fullName evidence="7">Alcohol dehydrogenase, NADP-dependent</fullName>
        <ecNumber evidence="7">1.1.1.2</ecNumber>
    </submittedName>
</protein>
<dbReference type="SMART" id="SM00829">
    <property type="entry name" value="PKS_ER"/>
    <property type="match status" value="1"/>
</dbReference>
<dbReference type="InterPro" id="IPR013149">
    <property type="entry name" value="ADH-like_C"/>
</dbReference>
<dbReference type="Gene3D" id="3.90.180.10">
    <property type="entry name" value="Medium-chain alcohol dehydrogenases, catalytic domain"/>
    <property type="match status" value="1"/>
</dbReference>
<dbReference type="InterPro" id="IPR002328">
    <property type="entry name" value="ADH_Zn_CS"/>
</dbReference>
<evidence type="ECO:0000259" key="6">
    <source>
        <dbReference type="SMART" id="SM00829"/>
    </source>
</evidence>
<name>A0A0S4KQ73_9BACT</name>
<dbReference type="InterPro" id="IPR013154">
    <property type="entry name" value="ADH-like_N"/>
</dbReference>
<dbReference type="Pfam" id="PF00107">
    <property type="entry name" value="ADH_zinc_N"/>
    <property type="match status" value="1"/>
</dbReference>
<dbReference type="SUPFAM" id="SSF51735">
    <property type="entry name" value="NAD(P)-binding Rossmann-fold domains"/>
    <property type="match status" value="1"/>
</dbReference>
<dbReference type="FunFam" id="3.40.50.720:FF:000022">
    <property type="entry name" value="Cinnamyl alcohol dehydrogenase"/>
    <property type="match status" value="1"/>
</dbReference>
<dbReference type="GO" id="GO:0008106">
    <property type="term" value="F:alcohol dehydrogenase (NADP+) activity"/>
    <property type="evidence" value="ECO:0007669"/>
    <property type="project" value="UniProtKB-EC"/>
</dbReference>
<dbReference type="Proteomes" id="UP000066284">
    <property type="component" value="Chromosome 1"/>
</dbReference>
<keyword evidence="3 5" id="KW-0862">Zinc</keyword>
<dbReference type="PANTHER" id="PTHR42683">
    <property type="entry name" value="ALDEHYDE REDUCTASE"/>
    <property type="match status" value="1"/>
</dbReference>
<evidence type="ECO:0000256" key="1">
    <source>
        <dbReference type="ARBA" id="ARBA00001947"/>
    </source>
</evidence>
<dbReference type="KEGG" id="nio:NITINOP_0505"/>
<proteinExistence type="inferred from homology"/>
<evidence type="ECO:0000313" key="7">
    <source>
        <dbReference type="EMBL" id="CUQ65481.1"/>
    </source>
</evidence>
<dbReference type="InterPro" id="IPR011032">
    <property type="entry name" value="GroES-like_sf"/>
</dbReference>
<comment type="cofactor">
    <cofactor evidence="1 5">
        <name>Zn(2+)</name>
        <dbReference type="ChEBI" id="CHEBI:29105"/>
    </cofactor>
</comment>
<gene>
    <name evidence="7" type="primary">adhC</name>
    <name evidence="7" type="ORF">NITINOP_0505</name>
</gene>
<dbReference type="GO" id="GO:0008270">
    <property type="term" value="F:zinc ion binding"/>
    <property type="evidence" value="ECO:0007669"/>
    <property type="project" value="InterPro"/>
</dbReference>
<dbReference type="EMBL" id="LN885086">
    <property type="protein sequence ID" value="CUQ65481.1"/>
    <property type="molecule type" value="Genomic_DNA"/>
</dbReference>
<comment type="similarity">
    <text evidence="5">Belongs to the zinc-containing alcohol dehydrogenase family.</text>
</comment>
<evidence type="ECO:0000256" key="4">
    <source>
        <dbReference type="ARBA" id="ARBA00023002"/>
    </source>
</evidence>
<evidence type="ECO:0000256" key="2">
    <source>
        <dbReference type="ARBA" id="ARBA00022723"/>
    </source>
</evidence>
<dbReference type="Gene3D" id="3.40.50.720">
    <property type="entry name" value="NAD(P)-binding Rossmann-like Domain"/>
    <property type="match status" value="1"/>
</dbReference>